<dbReference type="Gene3D" id="1.20.120.1020">
    <property type="entry name" value="Prion-inhibition and propagation, HeLo domain"/>
    <property type="match status" value="1"/>
</dbReference>
<gene>
    <name evidence="3" type="ORF">GP486_003751</name>
</gene>
<organism evidence="3 4">
    <name type="scientific">Trichoglossum hirsutum</name>
    <dbReference type="NCBI Taxonomy" id="265104"/>
    <lineage>
        <taxon>Eukaryota</taxon>
        <taxon>Fungi</taxon>
        <taxon>Dikarya</taxon>
        <taxon>Ascomycota</taxon>
        <taxon>Pezizomycotina</taxon>
        <taxon>Geoglossomycetes</taxon>
        <taxon>Geoglossales</taxon>
        <taxon>Geoglossaceae</taxon>
        <taxon>Trichoglossum</taxon>
    </lineage>
</organism>
<dbReference type="GO" id="GO:0005524">
    <property type="term" value="F:ATP binding"/>
    <property type="evidence" value="ECO:0007669"/>
    <property type="project" value="InterPro"/>
</dbReference>
<evidence type="ECO:0000313" key="4">
    <source>
        <dbReference type="Proteomes" id="UP000750711"/>
    </source>
</evidence>
<accession>A0A9P8RQ81</accession>
<dbReference type="AlphaFoldDB" id="A0A9P8RQ81"/>
<dbReference type="PANTHER" id="PTHR37542:SF1">
    <property type="entry name" value="PRION-INHIBITION AND PROPAGATION HELO DOMAIN-CONTAINING PROTEIN"/>
    <property type="match status" value="1"/>
</dbReference>
<dbReference type="Gene3D" id="1.10.510.10">
    <property type="entry name" value="Transferase(Phosphotransferase) domain 1"/>
    <property type="match status" value="1"/>
</dbReference>
<comment type="caution">
    <text evidence="3">The sequence shown here is derived from an EMBL/GenBank/DDBJ whole genome shotgun (WGS) entry which is preliminary data.</text>
</comment>
<dbReference type="Pfam" id="PF14479">
    <property type="entry name" value="HeLo"/>
    <property type="match status" value="1"/>
</dbReference>
<protein>
    <recommendedName>
        <fullName evidence="2">Protein kinase domain-containing protein</fullName>
    </recommendedName>
</protein>
<dbReference type="PANTHER" id="PTHR37542">
    <property type="entry name" value="HELO DOMAIN-CONTAINING PROTEIN-RELATED"/>
    <property type="match status" value="1"/>
</dbReference>
<sequence>MEVASFTIGTITAVGLIGQLFDGCVKAYAFFTSAKNLGRDSERLVCKIRIEEARLMAWGREWGVVEGKLEAHLASGKGYNEGLKQLATSILKQLHETITDFNKLQDRYGLREDPSNADEKGSARSLAPEPSTSSRLRDELKLRARWVISDRDKFGVLLADLKDFNDGLERLFPPSRIASFQRTWTNELLQTASRDMDQLSLLETASNGVYPQLNTFASLKQLRINLDERALQPTKFKASTALKIPKHRLTFTDGGGKRETAEYQKSHDEPLPQPVIIEWVDYEEGLDLDARLVLYQRVDNLARMVHSASNRHPDLHTLDCAGYLDDSQNTRYGLIYKTPSDCGASEPLTLSSLILDSGVPTPDLGDRFRLAHTLSIALWSFHSLDWLHKTFCSENVLFFHGSKNLSYPYVTGFDSSRPDHLDEMTVGSSNDIGQDLYRHPDSLGVWRQSYRKSFDIYSLGLVLLEIGMWKSLKAFHKPKYTPIVFREKVMQSLVPGLGHKTGALYRDVVTACLQSEEVTTSEGAGRLMEWVVLTLESLRA</sequence>
<evidence type="ECO:0000259" key="2">
    <source>
        <dbReference type="PROSITE" id="PS50011"/>
    </source>
</evidence>
<dbReference type="InterPro" id="IPR000719">
    <property type="entry name" value="Prot_kinase_dom"/>
</dbReference>
<dbReference type="EMBL" id="JAGHQM010000533">
    <property type="protein sequence ID" value="KAH0559736.1"/>
    <property type="molecule type" value="Genomic_DNA"/>
</dbReference>
<reference evidence="3" key="1">
    <citation type="submission" date="2021-03" db="EMBL/GenBank/DDBJ databases">
        <title>Comparative genomics and phylogenomic investigation of the class Geoglossomycetes provide insights into ecological specialization and systematics.</title>
        <authorList>
            <person name="Melie T."/>
            <person name="Pirro S."/>
            <person name="Miller A.N."/>
            <person name="Quandt A."/>
        </authorList>
    </citation>
    <scope>NUCLEOTIDE SEQUENCE</scope>
    <source>
        <strain evidence="3">CAQ_001_2017</strain>
    </source>
</reference>
<name>A0A9P8RQ81_9PEZI</name>
<proteinExistence type="predicted"/>
<feature type="domain" description="Protein kinase" evidence="2">
    <location>
        <begin position="247"/>
        <end position="540"/>
    </location>
</feature>
<keyword evidence="4" id="KW-1185">Reference proteome</keyword>
<dbReference type="InterPro" id="IPR029498">
    <property type="entry name" value="HeLo_dom"/>
</dbReference>
<dbReference type="InterPro" id="IPR056002">
    <property type="entry name" value="DUF7580"/>
</dbReference>
<dbReference type="SUPFAM" id="SSF56112">
    <property type="entry name" value="Protein kinase-like (PK-like)"/>
    <property type="match status" value="1"/>
</dbReference>
<dbReference type="PROSITE" id="PS50011">
    <property type="entry name" value="PROTEIN_KINASE_DOM"/>
    <property type="match status" value="1"/>
</dbReference>
<evidence type="ECO:0000256" key="1">
    <source>
        <dbReference type="SAM" id="MobiDB-lite"/>
    </source>
</evidence>
<dbReference type="InterPro" id="IPR038305">
    <property type="entry name" value="HeLo_sf"/>
</dbReference>
<dbReference type="InterPro" id="IPR011009">
    <property type="entry name" value="Kinase-like_dom_sf"/>
</dbReference>
<dbReference type="GO" id="GO:0004672">
    <property type="term" value="F:protein kinase activity"/>
    <property type="evidence" value="ECO:0007669"/>
    <property type="project" value="InterPro"/>
</dbReference>
<dbReference type="Proteomes" id="UP000750711">
    <property type="component" value="Unassembled WGS sequence"/>
</dbReference>
<feature type="region of interest" description="Disordered" evidence="1">
    <location>
        <begin position="109"/>
        <end position="132"/>
    </location>
</feature>
<evidence type="ECO:0000313" key="3">
    <source>
        <dbReference type="EMBL" id="KAH0559736.1"/>
    </source>
</evidence>
<feature type="compositionally biased region" description="Basic and acidic residues" evidence="1">
    <location>
        <begin position="109"/>
        <end position="122"/>
    </location>
</feature>
<dbReference type="Pfam" id="PF24476">
    <property type="entry name" value="DUF7580"/>
    <property type="match status" value="1"/>
</dbReference>